<dbReference type="Proteomes" id="UP000697297">
    <property type="component" value="Unassembled WGS sequence"/>
</dbReference>
<sequence length="783" mass="91462">MRFDQYVDENKTSDDFMPLIHDLFETRWHETERKIEIERVRDHKVPLSLVKPNYNHEELIDILIKHLADNHYENALINGLVTGDDLGVANTYGFKGRNVVTNLLKSPEFRLIHTIIGTETFLDLLINHTARMDNVYLWGELNECNYKSQCRSSQLNIRNILYSEIWSLQRLDPLPESASLINDVFRTKNTCYPKLEFLLESMRTYHMNHQPDYPYILDSICPEPKNIKTNFDLAVEKPCVIKFVTIVLEKIMPKELFGSPHNKSVLFKKIAEVLSSHKKDSIYVCNVAKNFRITDINWLVPGRKMSKHEFMKAQNTWLQFIWWFFNSMLFKLVASFFHVTDISQSFELLYYRHDTWRRISKEFKDKYYGLFLQRKPQNLNSYFTYAKNDDFIGSLKLLPKAHDFRFITMPFRGSGKSVFEYMDRYKNEVRIANLVLSHKRKKNCINSVSDLPCELLKYKNQISGSVYAIKFDIRQAYDTLPRKLILPLISELLKEIPETFQFHIERYFVLSAPTAAGKRKRRKLSVLKGYENTTVSDKVLTHANSPSVLKKSEIMKIVEQQLEHAALLSSSDTFHRKRGVFQGFPLSGIFCEIVYDKLTEYLLSLGRGNVKIIRLADDFLILTTKMDILAKYQKLIEKRIPEFDVLVNKQKSVVSEDTVDFLGTTINLKTLSVTKNLVSYDLTPVRVLSFKALYSTLVIHLKQALASDFFSADINDEKTLKQNLHILLQSLSLRFKKSKKSVARNDRMEASKFNQFLLQIEKLILTKVGTSYLTYIRSLLKTF</sequence>
<gene>
    <name evidence="15" type="ORF">KL933_003191</name>
    <name evidence="16" type="ORF">KL946_003838</name>
</gene>
<comment type="function">
    <text evidence="13">Telomerase is a ribonucleoprotein enzyme essential for the replication of chromosome termini in most eukaryotes. It elongates telomeres. It is a reverse transcriptase that adds simple sequence repeats to chromosome ends by copying a template sequence within the RNA component of the enzyme.</text>
</comment>
<evidence type="ECO:0000313" key="15">
    <source>
        <dbReference type="EMBL" id="KAG7726908.1"/>
    </source>
</evidence>
<keyword evidence="10 13" id="KW-0695">RNA-directed DNA polymerase</keyword>
<proteinExistence type="inferred from homology"/>
<keyword evidence="8 13" id="KW-0460">Magnesium</keyword>
<comment type="caution">
    <text evidence="15">The sequence shown here is derived from an EMBL/GenBank/DDBJ whole genome shotgun (WGS) entry which is preliminary data.</text>
</comment>
<evidence type="ECO:0000313" key="18">
    <source>
        <dbReference type="Proteomes" id="UP000738402"/>
    </source>
</evidence>
<evidence type="ECO:0000256" key="2">
    <source>
        <dbReference type="ARBA" id="ARBA00012493"/>
    </source>
</evidence>
<dbReference type="SMART" id="SM00975">
    <property type="entry name" value="Telomerase_RBD"/>
    <property type="match status" value="1"/>
</dbReference>
<dbReference type="SUPFAM" id="SSF56672">
    <property type="entry name" value="DNA/RNA polymerases"/>
    <property type="match status" value="1"/>
</dbReference>
<comment type="subcellular location">
    <subcellularLocation>
        <location evidence="13">Nucleus</location>
    </subcellularLocation>
    <subcellularLocation>
        <location evidence="13">Chromosome</location>
        <location evidence="13">Telomere</location>
    </subcellularLocation>
</comment>
<dbReference type="GO" id="GO:0007004">
    <property type="term" value="P:telomere maintenance via telomerase"/>
    <property type="evidence" value="ECO:0007669"/>
    <property type="project" value="TreeGrafter"/>
</dbReference>
<dbReference type="InterPro" id="IPR021891">
    <property type="entry name" value="Telomerase_RBD"/>
</dbReference>
<evidence type="ECO:0000256" key="7">
    <source>
        <dbReference type="ARBA" id="ARBA00022723"/>
    </source>
</evidence>
<feature type="domain" description="Reverse transcriptase" evidence="14">
    <location>
        <begin position="379"/>
        <end position="666"/>
    </location>
</feature>
<dbReference type="InterPro" id="IPR003545">
    <property type="entry name" value="Telomerase_RT"/>
</dbReference>
<evidence type="ECO:0000256" key="4">
    <source>
        <dbReference type="ARBA" id="ARBA00022454"/>
    </source>
</evidence>
<organism evidence="15 18">
    <name type="scientific">Ogataea haglerorum</name>
    <dbReference type="NCBI Taxonomy" id="1937702"/>
    <lineage>
        <taxon>Eukaryota</taxon>
        <taxon>Fungi</taxon>
        <taxon>Dikarya</taxon>
        <taxon>Ascomycota</taxon>
        <taxon>Saccharomycotina</taxon>
        <taxon>Pichiomycetes</taxon>
        <taxon>Pichiales</taxon>
        <taxon>Pichiaceae</taxon>
        <taxon>Ogataea</taxon>
    </lineage>
</organism>
<evidence type="ECO:0000256" key="13">
    <source>
        <dbReference type="RuleBase" id="RU365061"/>
    </source>
</evidence>
<keyword evidence="9 13" id="KW-0779">Telomere</keyword>
<evidence type="ECO:0000256" key="5">
    <source>
        <dbReference type="ARBA" id="ARBA00022679"/>
    </source>
</evidence>
<dbReference type="EMBL" id="JAHLUH010000008">
    <property type="protein sequence ID" value="KAG7726908.1"/>
    <property type="molecule type" value="Genomic_DNA"/>
</dbReference>
<dbReference type="PRINTS" id="PR01365">
    <property type="entry name" value="TELOMERASERT"/>
</dbReference>
<comment type="similarity">
    <text evidence="1 13">Belongs to the reverse transcriptase family. Telomerase subfamily.</text>
</comment>
<evidence type="ECO:0000256" key="6">
    <source>
        <dbReference type="ARBA" id="ARBA00022695"/>
    </source>
</evidence>
<name>A0AAN6D4M9_9ASCO</name>
<protein>
    <recommendedName>
        <fullName evidence="3 13">Telomerase reverse transcriptase</fullName>
        <ecNumber evidence="2 13">2.7.7.49</ecNumber>
    </recommendedName>
    <alternativeName>
        <fullName evidence="13">Telomerase catalytic subunit</fullName>
    </alternativeName>
</protein>
<dbReference type="GO" id="GO:0000781">
    <property type="term" value="C:chromosome, telomeric region"/>
    <property type="evidence" value="ECO:0007669"/>
    <property type="project" value="UniProtKB-SubCell"/>
</dbReference>
<dbReference type="Pfam" id="PF00078">
    <property type="entry name" value="RVT_1"/>
    <property type="match status" value="1"/>
</dbReference>
<evidence type="ECO:0000256" key="9">
    <source>
        <dbReference type="ARBA" id="ARBA00022895"/>
    </source>
</evidence>
<evidence type="ECO:0000256" key="10">
    <source>
        <dbReference type="ARBA" id="ARBA00022918"/>
    </source>
</evidence>
<dbReference type="InterPro" id="IPR043502">
    <property type="entry name" value="DNA/RNA_pol_sf"/>
</dbReference>
<keyword evidence="4 13" id="KW-0158">Chromosome</keyword>
<evidence type="ECO:0000256" key="11">
    <source>
        <dbReference type="ARBA" id="ARBA00023242"/>
    </source>
</evidence>
<reference evidence="15 17" key="1">
    <citation type="journal article" date="2021" name="G3 (Bethesda)">
        <title>Genomic diversity, chromosomal rearrangements, and interspecies hybridization in the ogataea polymorpha species complex.</title>
        <authorList>
            <person name="Hanson S.J."/>
            <person name="Cinneide E.O."/>
            <person name="Salzberg L.I."/>
            <person name="Wolfe K.H."/>
            <person name="McGowan J."/>
            <person name="Fitzpatrick D.A."/>
            <person name="Matlin K."/>
        </authorList>
    </citation>
    <scope>NUCLEOTIDE SEQUENCE</scope>
    <source>
        <strain evidence="16">81-436-3</strain>
        <strain evidence="15">83-405-1</strain>
    </source>
</reference>
<evidence type="ECO:0000256" key="1">
    <source>
        <dbReference type="ARBA" id="ARBA00008001"/>
    </source>
</evidence>
<dbReference type="GO" id="GO:0070034">
    <property type="term" value="F:telomerase RNA binding"/>
    <property type="evidence" value="ECO:0007669"/>
    <property type="project" value="TreeGrafter"/>
</dbReference>
<keyword evidence="7 13" id="KW-0479">Metal-binding</keyword>
<dbReference type="PROSITE" id="PS50878">
    <property type="entry name" value="RT_POL"/>
    <property type="match status" value="1"/>
</dbReference>
<dbReference type="InterPro" id="IPR000477">
    <property type="entry name" value="RT_dom"/>
</dbReference>
<keyword evidence="11 13" id="KW-0539">Nucleus</keyword>
<evidence type="ECO:0000259" key="14">
    <source>
        <dbReference type="PROSITE" id="PS50878"/>
    </source>
</evidence>
<evidence type="ECO:0000256" key="3">
    <source>
        <dbReference type="ARBA" id="ARBA00016182"/>
    </source>
</evidence>
<dbReference type="PANTHER" id="PTHR12066:SF0">
    <property type="entry name" value="TELOMERASE REVERSE TRANSCRIPTASE"/>
    <property type="match status" value="1"/>
</dbReference>
<evidence type="ECO:0000313" key="16">
    <source>
        <dbReference type="EMBL" id="KAG7763737.1"/>
    </source>
</evidence>
<keyword evidence="6 13" id="KW-0548">Nucleotidyltransferase</keyword>
<keyword evidence="17" id="KW-1185">Reference proteome</keyword>
<comment type="catalytic activity">
    <reaction evidence="12 13">
        <text>DNA(n) + a 2'-deoxyribonucleoside 5'-triphosphate = DNA(n+1) + diphosphate</text>
        <dbReference type="Rhea" id="RHEA:22508"/>
        <dbReference type="Rhea" id="RHEA-COMP:17339"/>
        <dbReference type="Rhea" id="RHEA-COMP:17340"/>
        <dbReference type="ChEBI" id="CHEBI:33019"/>
        <dbReference type="ChEBI" id="CHEBI:61560"/>
        <dbReference type="ChEBI" id="CHEBI:173112"/>
        <dbReference type="EC" id="2.7.7.49"/>
    </reaction>
</comment>
<dbReference type="AlphaFoldDB" id="A0AAN6D4M9"/>
<keyword evidence="5 13" id="KW-0808">Transferase</keyword>
<evidence type="ECO:0000313" key="17">
    <source>
        <dbReference type="Proteomes" id="UP000697297"/>
    </source>
</evidence>
<accession>A0AAN6D4M9</accession>
<dbReference type="EC" id="2.7.7.49" evidence="2 13"/>
<dbReference type="PANTHER" id="PTHR12066">
    <property type="entry name" value="TELOMERASE REVERSE TRANSCRIPTASE"/>
    <property type="match status" value="1"/>
</dbReference>
<dbReference type="EMBL" id="JAHLUN010000010">
    <property type="protein sequence ID" value="KAG7763737.1"/>
    <property type="molecule type" value="Genomic_DNA"/>
</dbReference>
<evidence type="ECO:0000256" key="8">
    <source>
        <dbReference type="ARBA" id="ARBA00022842"/>
    </source>
</evidence>
<dbReference type="GO" id="GO:0003720">
    <property type="term" value="F:telomerase activity"/>
    <property type="evidence" value="ECO:0007669"/>
    <property type="project" value="InterPro"/>
</dbReference>
<dbReference type="Proteomes" id="UP000738402">
    <property type="component" value="Unassembled WGS sequence"/>
</dbReference>
<dbReference type="GO" id="GO:0046872">
    <property type="term" value="F:metal ion binding"/>
    <property type="evidence" value="ECO:0007669"/>
    <property type="project" value="UniProtKB-KW"/>
</dbReference>
<dbReference type="GO" id="GO:0000333">
    <property type="term" value="C:telomerase catalytic core complex"/>
    <property type="evidence" value="ECO:0007669"/>
    <property type="project" value="TreeGrafter"/>
</dbReference>
<dbReference type="Gene3D" id="1.10.132.70">
    <property type="match status" value="1"/>
</dbReference>
<evidence type="ECO:0000256" key="12">
    <source>
        <dbReference type="ARBA" id="ARBA00048173"/>
    </source>
</evidence>
<dbReference type="Pfam" id="PF12009">
    <property type="entry name" value="Telomerase_RBD"/>
    <property type="match status" value="1"/>
</dbReference>
<dbReference type="GO" id="GO:0042162">
    <property type="term" value="F:telomeric DNA binding"/>
    <property type="evidence" value="ECO:0007669"/>
    <property type="project" value="TreeGrafter"/>
</dbReference>